<evidence type="ECO:0000256" key="9">
    <source>
        <dbReference type="RuleBase" id="RU003357"/>
    </source>
</evidence>
<comment type="subcellular location">
    <subcellularLocation>
        <location evidence="1 8">Cell outer membrane</location>
        <topology evidence="1 8">Multi-pass membrane protein</topology>
    </subcellularLocation>
</comment>
<dbReference type="InterPro" id="IPR039426">
    <property type="entry name" value="TonB-dep_rcpt-like"/>
</dbReference>
<evidence type="ECO:0000256" key="2">
    <source>
        <dbReference type="ARBA" id="ARBA00022448"/>
    </source>
</evidence>
<accession>A0A4R1HHS2</accession>
<dbReference type="PANTHER" id="PTHR30069:SF27">
    <property type="entry name" value="BLL4766 PROTEIN"/>
    <property type="match status" value="1"/>
</dbReference>
<dbReference type="Pfam" id="PF00593">
    <property type="entry name" value="TonB_dep_Rec_b-barrel"/>
    <property type="match status" value="1"/>
</dbReference>
<keyword evidence="13" id="KW-1185">Reference proteome</keyword>
<feature type="domain" description="TonB-dependent receptor-like beta-barrel" evidence="10">
    <location>
        <begin position="228"/>
        <end position="646"/>
    </location>
</feature>
<evidence type="ECO:0000256" key="1">
    <source>
        <dbReference type="ARBA" id="ARBA00004571"/>
    </source>
</evidence>
<feature type="domain" description="TonB-dependent receptor plug" evidence="11">
    <location>
        <begin position="72"/>
        <end position="177"/>
    </location>
</feature>
<dbReference type="OrthoDB" id="9815954at2"/>
<evidence type="ECO:0000259" key="11">
    <source>
        <dbReference type="Pfam" id="PF07715"/>
    </source>
</evidence>
<evidence type="ECO:0000256" key="4">
    <source>
        <dbReference type="ARBA" id="ARBA00022692"/>
    </source>
</evidence>
<keyword evidence="12" id="KW-0675">Receptor</keyword>
<dbReference type="AlphaFoldDB" id="A0A4R1HHS2"/>
<dbReference type="Proteomes" id="UP000295707">
    <property type="component" value="Unassembled WGS sequence"/>
</dbReference>
<dbReference type="InterPro" id="IPR012910">
    <property type="entry name" value="Plug_dom"/>
</dbReference>
<organism evidence="12 13">
    <name type="scientific">Thiogranum longum</name>
    <dbReference type="NCBI Taxonomy" id="1537524"/>
    <lineage>
        <taxon>Bacteria</taxon>
        <taxon>Pseudomonadati</taxon>
        <taxon>Pseudomonadota</taxon>
        <taxon>Gammaproteobacteria</taxon>
        <taxon>Chromatiales</taxon>
        <taxon>Ectothiorhodospiraceae</taxon>
        <taxon>Thiogranum</taxon>
    </lineage>
</organism>
<dbReference type="Gene3D" id="2.40.170.20">
    <property type="entry name" value="TonB-dependent receptor, beta-barrel domain"/>
    <property type="match status" value="1"/>
</dbReference>
<keyword evidence="4 8" id="KW-0812">Transmembrane</keyword>
<sequence>MCIFRPRSRILTRDITGHGLNEGFFPFISAFLVASISPFTPASANDALLSEEAFLDELPIVLSASRLPQSPANTPIATTVIDREMIVASGFTEIPDLLRLAPGFIVNYENGYNQAVGYHVLSDQYSRQMQVLVDGRSVYEPSLGGVSWTDLPLAIDDIERIEVMRGPNASSYGANAFTAIINIITRQAVLDRGLMLKSNIGSDGLTEGYMRYGGAHKNMDYRVTAAYRENNGFDDRYDDMQVRLITVRGDFQLDLDNTLMVQLGHNSGSKEDDDVFDELVPDHKKQTYSQFQQIRLTHTLTADQDVSVQFYHNQNKNINDFNSTPVAALGGTRLYFDERVTADRWDIEFQNILKPAKPLRLVWGAGARKDEVVGPTFFNTNRHVVNDSWRIFTNSEYYLTDKTLLNAGVVYEDSDTGGRNISPRASVNHHFHKNHTLRLSASRAYRDPFVFEESPDYRFPLPAPNNVLLFDAGNIDSERITAREIGYIGNFPRVHTSLDVRYFHEKLEKLISFDKATFSEGVDGTALFFNNLNSAQIKGVEVSASYRPGNGNRINISYTHQDIDSHDMGGNGNYADAGPENMLNALVIHDFKNGYSASAGFYYLSSMKELSTNDVRRAQYRTDIRLARTLSTARQNITLALVVQNLFDNDEETRLRNNIDRRAYGSISLSFK</sequence>
<evidence type="ECO:0000256" key="5">
    <source>
        <dbReference type="ARBA" id="ARBA00023077"/>
    </source>
</evidence>
<evidence type="ECO:0000256" key="3">
    <source>
        <dbReference type="ARBA" id="ARBA00022452"/>
    </source>
</evidence>
<protein>
    <submittedName>
        <fullName evidence="12">Iron complex outermembrane receptor protein</fullName>
    </submittedName>
</protein>
<evidence type="ECO:0000313" key="12">
    <source>
        <dbReference type="EMBL" id="TCK18959.1"/>
    </source>
</evidence>
<dbReference type="InterPro" id="IPR000531">
    <property type="entry name" value="Beta-barrel_TonB"/>
</dbReference>
<dbReference type="Pfam" id="PF07715">
    <property type="entry name" value="Plug"/>
    <property type="match status" value="1"/>
</dbReference>
<keyword evidence="7 8" id="KW-0998">Cell outer membrane</keyword>
<dbReference type="PANTHER" id="PTHR30069">
    <property type="entry name" value="TONB-DEPENDENT OUTER MEMBRANE RECEPTOR"/>
    <property type="match status" value="1"/>
</dbReference>
<dbReference type="InterPro" id="IPR036942">
    <property type="entry name" value="Beta-barrel_TonB_sf"/>
</dbReference>
<evidence type="ECO:0000256" key="6">
    <source>
        <dbReference type="ARBA" id="ARBA00023136"/>
    </source>
</evidence>
<dbReference type="GO" id="GO:0015344">
    <property type="term" value="F:siderophore uptake transmembrane transporter activity"/>
    <property type="evidence" value="ECO:0007669"/>
    <property type="project" value="TreeGrafter"/>
</dbReference>
<dbReference type="GO" id="GO:0044718">
    <property type="term" value="P:siderophore transmembrane transport"/>
    <property type="evidence" value="ECO:0007669"/>
    <property type="project" value="TreeGrafter"/>
</dbReference>
<name>A0A4R1HHS2_9GAMM</name>
<dbReference type="PROSITE" id="PS52016">
    <property type="entry name" value="TONB_DEPENDENT_REC_3"/>
    <property type="match status" value="1"/>
</dbReference>
<evidence type="ECO:0000256" key="7">
    <source>
        <dbReference type="ARBA" id="ARBA00023237"/>
    </source>
</evidence>
<keyword evidence="5 9" id="KW-0798">TonB box</keyword>
<evidence type="ECO:0000256" key="8">
    <source>
        <dbReference type="PROSITE-ProRule" id="PRU01360"/>
    </source>
</evidence>
<gene>
    <name evidence="12" type="ORF">DFR30_2248</name>
</gene>
<dbReference type="Gene3D" id="2.170.130.10">
    <property type="entry name" value="TonB-dependent receptor, plug domain"/>
    <property type="match status" value="1"/>
</dbReference>
<dbReference type="GO" id="GO:0009279">
    <property type="term" value="C:cell outer membrane"/>
    <property type="evidence" value="ECO:0007669"/>
    <property type="project" value="UniProtKB-SubCell"/>
</dbReference>
<keyword evidence="6 8" id="KW-0472">Membrane</keyword>
<dbReference type="SUPFAM" id="SSF56935">
    <property type="entry name" value="Porins"/>
    <property type="match status" value="1"/>
</dbReference>
<dbReference type="InterPro" id="IPR037066">
    <property type="entry name" value="Plug_dom_sf"/>
</dbReference>
<reference evidence="12 13" key="1">
    <citation type="submission" date="2019-03" db="EMBL/GenBank/DDBJ databases">
        <title>Genomic Encyclopedia of Type Strains, Phase IV (KMG-IV): sequencing the most valuable type-strain genomes for metagenomic binning, comparative biology and taxonomic classification.</title>
        <authorList>
            <person name="Goeker M."/>
        </authorList>
    </citation>
    <scope>NUCLEOTIDE SEQUENCE [LARGE SCALE GENOMIC DNA]</scope>
    <source>
        <strain evidence="12 13">DSM 19610</strain>
    </source>
</reference>
<keyword evidence="2 8" id="KW-0813">Transport</keyword>
<dbReference type="EMBL" id="SMFX01000001">
    <property type="protein sequence ID" value="TCK18959.1"/>
    <property type="molecule type" value="Genomic_DNA"/>
</dbReference>
<comment type="caution">
    <text evidence="12">The sequence shown here is derived from an EMBL/GenBank/DDBJ whole genome shotgun (WGS) entry which is preliminary data.</text>
</comment>
<evidence type="ECO:0000313" key="13">
    <source>
        <dbReference type="Proteomes" id="UP000295707"/>
    </source>
</evidence>
<proteinExistence type="inferred from homology"/>
<evidence type="ECO:0000259" key="10">
    <source>
        <dbReference type="Pfam" id="PF00593"/>
    </source>
</evidence>
<keyword evidence="3 8" id="KW-1134">Transmembrane beta strand</keyword>
<comment type="similarity">
    <text evidence="8 9">Belongs to the TonB-dependent receptor family.</text>
</comment>